<evidence type="ECO:0000313" key="3">
    <source>
        <dbReference type="Proteomes" id="UP000012488"/>
    </source>
</evidence>
<evidence type="ECO:0000256" key="1">
    <source>
        <dbReference type="SAM" id="SignalP"/>
    </source>
</evidence>
<dbReference type="Gene3D" id="1.10.760.10">
    <property type="entry name" value="Cytochrome c-like domain"/>
    <property type="match status" value="1"/>
</dbReference>
<dbReference type="GO" id="GO:0020037">
    <property type="term" value="F:heme binding"/>
    <property type="evidence" value="ECO:0007669"/>
    <property type="project" value="InterPro"/>
</dbReference>
<organism evidence="2 3">
    <name type="scientific">Methylobacterium mesophilicum SR1.6/6</name>
    <dbReference type="NCBI Taxonomy" id="908290"/>
    <lineage>
        <taxon>Bacteria</taxon>
        <taxon>Pseudomonadati</taxon>
        <taxon>Pseudomonadota</taxon>
        <taxon>Alphaproteobacteria</taxon>
        <taxon>Hyphomicrobiales</taxon>
        <taxon>Methylobacteriaceae</taxon>
        <taxon>Methylobacterium</taxon>
    </lineage>
</organism>
<keyword evidence="1" id="KW-0732">Signal</keyword>
<feature type="signal peptide" evidence="1">
    <location>
        <begin position="1"/>
        <end position="28"/>
    </location>
</feature>
<reference evidence="2 3" key="2">
    <citation type="journal article" date="2013" name="Genome Announc.">
        <title>Draft Genome Sequence of Methylobacterium mesophilicum Strain SR1.6/6, Isolated from Citrus sinensis.</title>
        <authorList>
            <person name="Marinho Almeida D."/>
            <person name="Dini-Andreote F."/>
            <person name="Camargo Neves A.A."/>
            <person name="Juca Ramos R.T."/>
            <person name="Andreote F.D."/>
            <person name="Carneiro A.R."/>
            <person name="Oliveira de Souza Lima A."/>
            <person name="Caracciolo Gomes de Sa P.H."/>
            <person name="Ribeiro Barbosa M.S."/>
            <person name="Araujo W.L."/>
            <person name="Silva A."/>
        </authorList>
    </citation>
    <scope>NUCLEOTIDE SEQUENCE [LARGE SCALE GENOMIC DNA]</scope>
    <source>
        <strain evidence="2 3">SR1.6/6</strain>
    </source>
</reference>
<gene>
    <name evidence="2" type="ORF">MMSR116_04745</name>
</gene>
<dbReference type="KEGG" id="mmes:MMSR116_04745"/>
<accession>A0A6B9FJJ2</accession>
<name>A0A6B9FJJ2_9HYPH</name>
<dbReference type="InterPro" id="IPR036909">
    <property type="entry name" value="Cyt_c-like_dom_sf"/>
</dbReference>
<dbReference type="AlphaFoldDB" id="A0A6B9FJJ2"/>
<dbReference type="RefSeq" id="WP_010685093.1">
    <property type="nucleotide sequence ID" value="NZ_CP043538.1"/>
</dbReference>
<dbReference type="SUPFAM" id="SSF46626">
    <property type="entry name" value="Cytochrome c"/>
    <property type="match status" value="1"/>
</dbReference>
<evidence type="ECO:0000313" key="2">
    <source>
        <dbReference type="EMBL" id="QGY01284.1"/>
    </source>
</evidence>
<dbReference type="GO" id="GO:0009055">
    <property type="term" value="F:electron transfer activity"/>
    <property type="evidence" value="ECO:0007669"/>
    <property type="project" value="InterPro"/>
</dbReference>
<dbReference type="OrthoDB" id="9789237at2"/>
<feature type="chain" id="PRO_5025475768" evidence="1">
    <location>
        <begin position="29"/>
        <end position="113"/>
    </location>
</feature>
<dbReference type="EMBL" id="CP043538">
    <property type="protein sequence ID" value="QGY01284.1"/>
    <property type="molecule type" value="Genomic_DNA"/>
</dbReference>
<dbReference type="Proteomes" id="UP000012488">
    <property type="component" value="Chromosome"/>
</dbReference>
<sequence length="113" mass="11882">MFSPCPLRASIIAALALAPALAATSARAAPDTYALPEPTAQFRPAPDAAHAAGFQAAQENCMTCHSADYVAMQPPKKGQAFWDAEVAKMIKVYRAPIAEEQAKAIAAYLGTAY</sequence>
<reference evidence="2 3" key="1">
    <citation type="journal article" date="2012" name="Genet. Mol. Biol.">
        <title>Analysis of 16S rRNA and mxaF genes revealing insights into Methylobacterium niche-specific plant association.</title>
        <authorList>
            <person name="Dourado M.N."/>
            <person name="Andreote F.D."/>
            <person name="Dini-Andreote F."/>
            <person name="Conti R."/>
            <person name="Araujo J.M."/>
            <person name="Araujo W.L."/>
        </authorList>
    </citation>
    <scope>NUCLEOTIDE SEQUENCE [LARGE SCALE GENOMIC DNA]</scope>
    <source>
        <strain evidence="2 3">SR1.6/6</strain>
    </source>
</reference>
<protein>
    <submittedName>
        <fullName evidence="2">Cytochrome c</fullName>
    </submittedName>
</protein>
<proteinExistence type="predicted"/>